<protein>
    <submittedName>
        <fullName evidence="2">FliM/FliN family flagellar motor switch protein</fullName>
    </submittedName>
</protein>
<feature type="domain" description="Flagellar motor switch protein FliN-like C-terminal" evidence="1">
    <location>
        <begin position="5"/>
        <end position="74"/>
    </location>
</feature>
<dbReference type="SUPFAM" id="SSF101801">
    <property type="entry name" value="Surface presentation of antigens (SPOA)"/>
    <property type="match status" value="1"/>
</dbReference>
<evidence type="ECO:0000259" key="1">
    <source>
        <dbReference type="Pfam" id="PF01052"/>
    </source>
</evidence>
<keyword evidence="3" id="KW-1185">Reference proteome</keyword>
<sequence>MCSREIRRSVMHLEILLQEQLISRRRLAAFAPGKVLPLAPAVIHCVEVRVNGQLLALGELVQLEDRLGVELHEVYQEWAPGGFR</sequence>
<gene>
    <name evidence="2" type="ORF">OSC50_06035</name>
</gene>
<dbReference type="InterPro" id="IPR001543">
    <property type="entry name" value="FliN-like_C"/>
</dbReference>
<dbReference type="Gene3D" id="2.30.330.10">
    <property type="entry name" value="SpoA-like"/>
    <property type="match status" value="1"/>
</dbReference>
<dbReference type="InterPro" id="IPR036429">
    <property type="entry name" value="SpoA-like_sf"/>
</dbReference>
<dbReference type="Pfam" id="PF01052">
    <property type="entry name" value="FliMN_C"/>
    <property type="match status" value="1"/>
</dbReference>
<keyword evidence="2" id="KW-0282">Flagellum</keyword>
<evidence type="ECO:0000313" key="3">
    <source>
        <dbReference type="Proteomes" id="UP001164116"/>
    </source>
</evidence>
<organism evidence="2 3">
    <name type="scientific">Pseudomonas quebecensis</name>
    <dbReference type="NCBI Taxonomy" id="2995174"/>
    <lineage>
        <taxon>Bacteria</taxon>
        <taxon>Pseudomonadati</taxon>
        <taxon>Pseudomonadota</taxon>
        <taxon>Gammaproteobacteria</taxon>
        <taxon>Pseudomonadales</taxon>
        <taxon>Pseudomonadaceae</taxon>
        <taxon>Pseudomonas</taxon>
    </lineage>
</organism>
<keyword evidence="2" id="KW-0969">Cilium</keyword>
<dbReference type="EMBL" id="CP112866">
    <property type="protein sequence ID" value="UZW19904.1"/>
    <property type="molecule type" value="Genomic_DNA"/>
</dbReference>
<proteinExistence type="predicted"/>
<accession>A0ABY6QIV4</accession>
<dbReference type="Proteomes" id="UP001164116">
    <property type="component" value="Chromosome"/>
</dbReference>
<name>A0ABY6QIV4_9PSED</name>
<keyword evidence="2" id="KW-0966">Cell projection</keyword>
<reference evidence="2" key="1">
    <citation type="submission" date="2022-11" db="EMBL/GenBank/DDBJ databases">
        <title>Taxonomic description of a new Pseudomonas species.</title>
        <authorList>
            <person name="Tambong J.T."/>
        </authorList>
    </citation>
    <scope>NUCLEOTIDE SEQUENCE</scope>
    <source>
        <strain evidence="2">S1Bt42</strain>
    </source>
</reference>
<evidence type="ECO:0000313" key="2">
    <source>
        <dbReference type="EMBL" id="UZW19904.1"/>
    </source>
</evidence>
<dbReference type="RefSeq" id="WP_266246334.1">
    <property type="nucleotide sequence ID" value="NZ_CP112866.1"/>
</dbReference>